<dbReference type="Proteomes" id="UP000789901">
    <property type="component" value="Unassembled WGS sequence"/>
</dbReference>
<sequence>IRSILTKTYNESILELLESLEEIEKDLKLVLPYAIPIKEGEHLVPTIRALRKIY</sequence>
<feature type="non-terminal residue" evidence="1">
    <location>
        <position position="1"/>
    </location>
</feature>
<organism evidence="1 2">
    <name type="scientific">Gigaspora margarita</name>
    <dbReference type="NCBI Taxonomy" id="4874"/>
    <lineage>
        <taxon>Eukaryota</taxon>
        <taxon>Fungi</taxon>
        <taxon>Fungi incertae sedis</taxon>
        <taxon>Mucoromycota</taxon>
        <taxon>Glomeromycotina</taxon>
        <taxon>Glomeromycetes</taxon>
        <taxon>Diversisporales</taxon>
        <taxon>Gigasporaceae</taxon>
        <taxon>Gigaspora</taxon>
    </lineage>
</organism>
<keyword evidence="2" id="KW-1185">Reference proteome</keyword>
<dbReference type="EMBL" id="CAJVQB010105505">
    <property type="protein sequence ID" value="CAG8851333.1"/>
    <property type="molecule type" value="Genomic_DNA"/>
</dbReference>
<evidence type="ECO:0000313" key="2">
    <source>
        <dbReference type="Proteomes" id="UP000789901"/>
    </source>
</evidence>
<feature type="non-terminal residue" evidence="1">
    <location>
        <position position="54"/>
    </location>
</feature>
<reference evidence="1 2" key="1">
    <citation type="submission" date="2021-06" db="EMBL/GenBank/DDBJ databases">
        <authorList>
            <person name="Kallberg Y."/>
            <person name="Tangrot J."/>
            <person name="Rosling A."/>
        </authorList>
    </citation>
    <scope>NUCLEOTIDE SEQUENCE [LARGE SCALE GENOMIC DNA]</scope>
    <source>
        <strain evidence="1 2">120-4 pot B 10/14</strain>
    </source>
</reference>
<comment type="caution">
    <text evidence="1">The sequence shown here is derived from an EMBL/GenBank/DDBJ whole genome shotgun (WGS) entry which is preliminary data.</text>
</comment>
<protein>
    <submittedName>
        <fullName evidence="1">7142_t:CDS:1</fullName>
    </submittedName>
</protein>
<accession>A0ABN7XAQ4</accession>
<name>A0ABN7XAQ4_GIGMA</name>
<proteinExistence type="predicted"/>
<evidence type="ECO:0000313" key="1">
    <source>
        <dbReference type="EMBL" id="CAG8851333.1"/>
    </source>
</evidence>
<gene>
    <name evidence="1" type="ORF">GMARGA_LOCUS40681</name>
</gene>